<evidence type="ECO:0000313" key="11">
    <source>
        <dbReference type="Proteomes" id="UP000059188"/>
    </source>
</evidence>
<evidence type="ECO:0000259" key="9">
    <source>
        <dbReference type="PROSITE" id="PS50011"/>
    </source>
</evidence>
<dbReference type="SMART" id="SM00326">
    <property type="entry name" value="SH3"/>
    <property type="match status" value="3"/>
</dbReference>
<dbReference type="Pfam" id="PF07714">
    <property type="entry name" value="PK_Tyr_Ser-Thr"/>
    <property type="match status" value="2"/>
</dbReference>
<dbReference type="Gene3D" id="2.30.30.40">
    <property type="entry name" value="SH3 Domains"/>
    <property type="match status" value="2"/>
</dbReference>
<dbReference type="PANTHER" id="PTHR44329">
    <property type="entry name" value="SERINE/THREONINE-PROTEIN KINASE TNNI3K-RELATED"/>
    <property type="match status" value="1"/>
</dbReference>
<dbReference type="PROSITE" id="PS50002">
    <property type="entry name" value="SH3"/>
    <property type="match status" value="2"/>
</dbReference>
<dbReference type="GO" id="GO:0005524">
    <property type="term" value="F:ATP binding"/>
    <property type="evidence" value="ECO:0007669"/>
    <property type="project" value="UniProtKB-KW"/>
</dbReference>
<sequence length="810" mass="90281">MTAPYISVRIALYDFTPESDDSGELAVRKGDTLLLLDTPNDDWWRFKLKTERQNNNGSSGFVPREYTQEAQFISLATASGDFTPRADSDLTITENETLLVYAGEKEWALVTSPRRYATGYVSTARIQFKLETEQTIALYDYSSANSDELSFKQAEILTFINHDSEGWWYCANKSHKFGLVPYNYVKPQLQVGPECISSMNTPLTVAEDGILRTVEGVGGTAIDHLATISSTMSVNDVLERLSMYGIRDCSSFIDGMAASKYPIASGTLCDIYSGRLLDGTRIALKARRVILNDGSADHNNHLKASQIDDYHYLLYHWSVLPLLGLAIFREQIVTLSHWVEEGRLSAYLERTPGVNLYKISIDICRGLAYLHSVGVIHGNVRLSNILVSREGLPLLTGFGNSWLINPSIKFTPAPELFVEDADPSKPSDVYALGMTLYEVMAGQVPYKGIAANLVLVRIIERIMPRRPESIPEGYENGDSLWDLLLRCWSYEPMGRPTSTEVENSMVAIYASSIQSRKMAPHQVVSHLVLRGCQDISNKLELSSFKDYPTITEGGFSDIYKGRFLDGTAIALKVLRVSVDSVAEHKHLRRAADELHTWQKCSHPNIMPLLGLTVFRDRIGMASLWMKHGNLPGYLKKEPSVNRINMCAQISEGLAYLHENEIIHCDLKGANVLVSDEGNPVLADFGTSLALNSTLRFTPTTGGASYTLRWSAAEIVKETHPHTEASDVYALGMTIYEVISGKIPYEGKGDYNVIFLVAQGSELPERFERMPNGERITDELWALLTRCWSYEREARPSANVVMEAMKGIAGI</sequence>
<dbReference type="InterPro" id="IPR051681">
    <property type="entry name" value="Ser/Thr_Kinases-Pseudokinases"/>
</dbReference>
<feature type="domain" description="SH3" evidence="8">
    <location>
        <begin position="4"/>
        <end position="72"/>
    </location>
</feature>
<keyword evidence="4 7" id="KW-0728">SH3 domain</keyword>
<evidence type="ECO:0000256" key="2">
    <source>
        <dbReference type="ARBA" id="ARBA00006529"/>
    </source>
</evidence>
<evidence type="ECO:0000256" key="7">
    <source>
        <dbReference type="PROSITE-ProRule" id="PRU00192"/>
    </source>
</evidence>
<comment type="catalytic activity">
    <reaction evidence="6">
        <text>L-seryl-[protein] + ATP = O-phospho-L-seryl-[protein] + ADP + H(+)</text>
        <dbReference type="Rhea" id="RHEA:17989"/>
        <dbReference type="Rhea" id="RHEA-COMP:9863"/>
        <dbReference type="Rhea" id="RHEA-COMP:11604"/>
        <dbReference type="ChEBI" id="CHEBI:15378"/>
        <dbReference type="ChEBI" id="CHEBI:29999"/>
        <dbReference type="ChEBI" id="CHEBI:30616"/>
        <dbReference type="ChEBI" id="CHEBI:83421"/>
        <dbReference type="ChEBI" id="CHEBI:456216"/>
        <dbReference type="EC" id="2.7.11.25"/>
    </reaction>
</comment>
<organism evidence="10 11">
    <name type="scientific">Thanatephorus cucumeris (strain AG1-IB / isolate 7/3/14)</name>
    <name type="common">Lettuce bottom rot fungus</name>
    <name type="synonym">Rhizoctonia solani</name>
    <dbReference type="NCBI Taxonomy" id="1108050"/>
    <lineage>
        <taxon>Eukaryota</taxon>
        <taxon>Fungi</taxon>
        <taxon>Dikarya</taxon>
        <taxon>Basidiomycota</taxon>
        <taxon>Agaricomycotina</taxon>
        <taxon>Agaricomycetes</taxon>
        <taxon>Cantharellales</taxon>
        <taxon>Ceratobasidiaceae</taxon>
        <taxon>Rhizoctonia</taxon>
        <taxon>Rhizoctonia solani AG-1</taxon>
    </lineage>
</organism>
<dbReference type="STRING" id="1108050.A0A0B7FZ89"/>
<keyword evidence="10" id="KW-0808">Transferase</keyword>
<feature type="domain" description="Protein kinase" evidence="9">
    <location>
        <begin position="544"/>
        <end position="807"/>
    </location>
</feature>
<evidence type="ECO:0000256" key="4">
    <source>
        <dbReference type="ARBA" id="ARBA00022443"/>
    </source>
</evidence>
<evidence type="ECO:0000259" key="8">
    <source>
        <dbReference type="PROSITE" id="PS50002"/>
    </source>
</evidence>
<accession>A0A0B7FZ89</accession>
<evidence type="ECO:0000256" key="5">
    <source>
        <dbReference type="ARBA" id="ARBA00047559"/>
    </source>
</evidence>
<dbReference type="SMART" id="SM00220">
    <property type="entry name" value="S_TKc"/>
    <property type="match status" value="2"/>
</dbReference>
<dbReference type="InterPro" id="IPR001452">
    <property type="entry name" value="SH3_domain"/>
</dbReference>
<comment type="cofactor">
    <cofactor evidence="1">
        <name>Mg(2+)</name>
        <dbReference type="ChEBI" id="CHEBI:18420"/>
    </cofactor>
</comment>
<dbReference type="PRINTS" id="PR00452">
    <property type="entry name" value="SH3DOMAIN"/>
</dbReference>
<feature type="domain" description="SH3" evidence="8">
    <location>
        <begin position="130"/>
        <end position="190"/>
    </location>
</feature>
<name>A0A0B7FZ89_THACB</name>
<dbReference type="AlphaFoldDB" id="A0A0B7FZ89"/>
<dbReference type="EMBL" id="LN679107">
    <property type="protein sequence ID" value="CEL63271.1"/>
    <property type="molecule type" value="Genomic_DNA"/>
</dbReference>
<comment type="similarity">
    <text evidence="2">Belongs to the protein kinase superfamily. STE Ser/Thr protein kinase family. MAP kinase kinase kinase subfamily.</text>
</comment>
<dbReference type="OrthoDB" id="4062651at2759"/>
<gene>
    <name evidence="10" type="ORF">RSOLAG1IB_05314</name>
</gene>
<comment type="catalytic activity">
    <reaction evidence="5">
        <text>L-threonyl-[protein] + ATP = O-phospho-L-threonyl-[protein] + ADP + H(+)</text>
        <dbReference type="Rhea" id="RHEA:46608"/>
        <dbReference type="Rhea" id="RHEA-COMP:11060"/>
        <dbReference type="Rhea" id="RHEA-COMP:11605"/>
        <dbReference type="ChEBI" id="CHEBI:15378"/>
        <dbReference type="ChEBI" id="CHEBI:30013"/>
        <dbReference type="ChEBI" id="CHEBI:30616"/>
        <dbReference type="ChEBI" id="CHEBI:61977"/>
        <dbReference type="ChEBI" id="CHEBI:456216"/>
        <dbReference type="EC" id="2.7.11.25"/>
    </reaction>
</comment>
<dbReference type="EC" id="2.7.11.25" evidence="3"/>
<feature type="domain" description="Protein kinase" evidence="9">
    <location>
        <begin position="257"/>
        <end position="506"/>
    </location>
</feature>
<dbReference type="CDD" id="cd00174">
    <property type="entry name" value="SH3"/>
    <property type="match status" value="2"/>
</dbReference>
<dbReference type="InterPro" id="IPR001245">
    <property type="entry name" value="Ser-Thr/Tyr_kinase_cat_dom"/>
</dbReference>
<dbReference type="SUPFAM" id="SSF56112">
    <property type="entry name" value="Protein kinase-like (PK-like)"/>
    <property type="match status" value="2"/>
</dbReference>
<evidence type="ECO:0000313" key="10">
    <source>
        <dbReference type="EMBL" id="CEL63271.1"/>
    </source>
</evidence>
<dbReference type="InterPro" id="IPR000719">
    <property type="entry name" value="Prot_kinase_dom"/>
</dbReference>
<dbReference type="InterPro" id="IPR008271">
    <property type="entry name" value="Ser/Thr_kinase_AS"/>
</dbReference>
<dbReference type="Proteomes" id="UP000059188">
    <property type="component" value="Unassembled WGS sequence"/>
</dbReference>
<evidence type="ECO:0000256" key="3">
    <source>
        <dbReference type="ARBA" id="ARBA00012406"/>
    </source>
</evidence>
<dbReference type="Pfam" id="PF00018">
    <property type="entry name" value="SH3_1"/>
    <property type="match status" value="2"/>
</dbReference>
<keyword evidence="11" id="KW-1185">Reference proteome</keyword>
<dbReference type="InterPro" id="IPR036028">
    <property type="entry name" value="SH3-like_dom_sf"/>
</dbReference>
<dbReference type="PROSITE" id="PS00108">
    <property type="entry name" value="PROTEIN_KINASE_ST"/>
    <property type="match status" value="1"/>
</dbReference>
<dbReference type="PROSITE" id="PS50011">
    <property type="entry name" value="PROTEIN_KINASE_DOM"/>
    <property type="match status" value="2"/>
</dbReference>
<dbReference type="GO" id="GO:0004709">
    <property type="term" value="F:MAP kinase kinase kinase activity"/>
    <property type="evidence" value="ECO:0007669"/>
    <property type="project" value="UniProtKB-EC"/>
</dbReference>
<evidence type="ECO:0000256" key="1">
    <source>
        <dbReference type="ARBA" id="ARBA00001946"/>
    </source>
</evidence>
<proteinExistence type="inferred from homology"/>
<dbReference type="SUPFAM" id="SSF50044">
    <property type="entry name" value="SH3-domain"/>
    <property type="match status" value="2"/>
</dbReference>
<protein>
    <recommendedName>
        <fullName evidence="3">mitogen-activated protein kinase kinase kinase</fullName>
        <ecNumber evidence="3">2.7.11.25</ecNumber>
    </recommendedName>
</protein>
<dbReference type="Gene3D" id="1.10.510.10">
    <property type="entry name" value="Transferase(Phosphotransferase) domain 1"/>
    <property type="match status" value="2"/>
</dbReference>
<dbReference type="InterPro" id="IPR011009">
    <property type="entry name" value="Kinase-like_dom_sf"/>
</dbReference>
<keyword evidence="10" id="KW-0418">Kinase</keyword>
<evidence type="ECO:0000256" key="6">
    <source>
        <dbReference type="ARBA" id="ARBA00048329"/>
    </source>
</evidence>
<reference evidence="10 11" key="1">
    <citation type="submission" date="2014-11" db="EMBL/GenBank/DDBJ databases">
        <authorList>
            <person name="Wibberg Daniel"/>
        </authorList>
    </citation>
    <scope>NUCLEOTIDE SEQUENCE [LARGE SCALE GENOMIC DNA]</scope>
    <source>
        <strain evidence="10">Rhizoctonia solani AG1-IB 7/3/14</strain>
    </source>
</reference>